<comment type="caution">
    <text evidence="1">The sequence shown here is derived from an EMBL/GenBank/DDBJ whole genome shotgun (WGS) entry which is preliminary data.</text>
</comment>
<dbReference type="PANTHER" id="PTHR34613">
    <property type="entry name" value="SLL0800 PROTEIN"/>
    <property type="match status" value="1"/>
</dbReference>
<dbReference type="Proteomes" id="UP001501822">
    <property type="component" value="Unassembled WGS sequence"/>
</dbReference>
<dbReference type="EMBL" id="BAAABM010000016">
    <property type="protein sequence ID" value="GAA0333473.1"/>
    <property type="molecule type" value="Genomic_DNA"/>
</dbReference>
<dbReference type="RefSeq" id="WP_252802551.1">
    <property type="nucleotide sequence ID" value="NZ_BAAABM010000016.1"/>
</dbReference>
<evidence type="ECO:0008006" key="3">
    <source>
        <dbReference type="Google" id="ProtNLM"/>
    </source>
</evidence>
<dbReference type="PANTHER" id="PTHR34613:SF1">
    <property type="entry name" value="SLL6017 PROTEIN"/>
    <property type="match status" value="1"/>
</dbReference>
<proteinExistence type="predicted"/>
<protein>
    <recommendedName>
        <fullName evidence="3">Transposase</fullName>
    </recommendedName>
</protein>
<evidence type="ECO:0000313" key="1">
    <source>
        <dbReference type="EMBL" id="GAA0333473.1"/>
    </source>
</evidence>
<sequence>MPSLSHESLALLFKNRPPLAAEILHNALKVDIPDYEEIRVESGDLTEWNPAEFRADAVVVFEAATPVLAVVVEIQLGRDQGKRWSWPVYLAGLRARTRCPAILLVICADAAVGDWCAEPIDLGHPGWTLTPLVLKPEAVPVVTDVAEAVRAPELAVLSTMTHGAAYDRARMFHALLSALATIEDGDRAKLYIDIVLAALPETPATELEAIVRSDTSPYKSDAFRRTYAEGEASGEAKGVAKGETKGRVETLLQVLEARGVMVPDEARERITACTDVAQIEAWVKRSVIVRTVDALFD</sequence>
<organism evidence="1 2">
    <name type="scientific">Actinoallomurus spadix</name>
    <dbReference type="NCBI Taxonomy" id="79912"/>
    <lineage>
        <taxon>Bacteria</taxon>
        <taxon>Bacillati</taxon>
        <taxon>Actinomycetota</taxon>
        <taxon>Actinomycetes</taxon>
        <taxon>Streptosporangiales</taxon>
        <taxon>Thermomonosporaceae</taxon>
        <taxon>Actinoallomurus</taxon>
    </lineage>
</organism>
<gene>
    <name evidence="1" type="ORF">GCM10010151_24030</name>
</gene>
<accession>A0ABN0WD67</accession>
<reference evidence="1 2" key="1">
    <citation type="journal article" date="2019" name="Int. J. Syst. Evol. Microbiol.">
        <title>The Global Catalogue of Microorganisms (GCM) 10K type strain sequencing project: providing services to taxonomists for standard genome sequencing and annotation.</title>
        <authorList>
            <consortium name="The Broad Institute Genomics Platform"/>
            <consortium name="The Broad Institute Genome Sequencing Center for Infectious Disease"/>
            <person name="Wu L."/>
            <person name="Ma J."/>
        </authorList>
    </citation>
    <scope>NUCLEOTIDE SEQUENCE [LARGE SCALE GENOMIC DNA]</scope>
    <source>
        <strain evidence="1 2">JCM 3146</strain>
    </source>
</reference>
<evidence type="ECO:0000313" key="2">
    <source>
        <dbReference type="Proteomes" id="UP001501822"/>
    </source>
</evidence>
<name>A0ABN0WD67_9ACTN</name>
<keyword evidence="2" id="KW-1185">Reference proteome</keyword>